<evidence type="ECO:0000259" key="7">
    <source>
        <dbReference type="Pfam" id="PF13396"/>
    </source>
</evidence>
<sequence length="62" mass="7170">MFRYILWLLTTAIWIVTLADVLRNGATLGRKIVSVFLIIAFPVLGPLVYLFFLRDWVRGRSS</sequence>
<evidence type="ECO:0000256" key="4">
    <source>
        <dbReference type="ARBA" id="ARBA00022989"/>
    </source>
</evidence>
<dbReference type="Pfam" id="PF13396">
    <property type="entry name" value="PLDc_N"/>
    <property type="match status" value="1"/>
</dbReference>
<keyword evidence="2" id="KW-1003">Cell membrane</keyword>
<organism evidence="8">
    <name type="scientific">Chloracidobacterium thermophilum</name>
    <dbReference type="NCBI Taxonomy" id="458033"/>
    <lineage>
        <taxon>Bacteria</taxon>
        <taxon>Pseudomonadati</taxon>
        <taxon>Acidobacteriota</taxon>
        <taxon>Terriglobia</taxon>
        <taxon>Terriglobales</taxon>
        <taxon>Acidobacteriaceae</taxon>
        <taxon>Chloracidobacterium</taxon>
    </lineage>
</organism>
<reference evidence="8" key="1">
    <citation type="journal article" date="2007" name="Science">
        <title>Candidatus Chloracidobacterium thermophilum: an aerobic phototrophic Acidobacterium.</title>
        <authorList>
            <person name="Bryant D.A."/>
            <person name="Costas A.M."/>
            <person name="Maresca J.A."/>
            <person name="Chew A.G."/>
            <person name="Klatt C.G."/>
            <person name="Bateson M.M."/>
            <person name="Tallon L.J."/>
            <person name="Hostetler J."/>
            <person name="Nelson W.C."/>
            <person name="Heidelberg J.F."/>
            <person name="Ward D.M."/>
        </authorList>
    </citation>
    <scope>NUCLEOTIDE SEQUENCE</scope>
</reference>
<name>A8DJG5_9BACT</name>
<keyword evidence="3 6" id="KW-0812">Transmembrane</keyword>
<dbReference type="GO" id="GO:0005886">
    <property type="term" value="C:plasma membrane"/>
    <property type="evidence" value="ECO:0007669"/>
    <property type="project" value="UniProtKB-SubCell"/>
</dbReference>
<keyword evidence="5 6" id="KW-0472">Membrane</keyword>
<feature type="domain" description="Cardiolipin synthase N-terminal" evidence="7">
    <location>
        <begin position="12"/>
        <end position="52"/>
    </location>
</feature>
<dbReference type="EMBL" id="EF531339">
    <property type="protein sequence ID" value="ABV27304.1"/>
    <property type="molecule type" value="Genomic_DNA"/>
</dbReference>
<dbReference type="AlphaFoldDB" id="A8DJG5"/>
<comment type="subcellular location">
    <subcellularLocation>
        <location evidence="1">Cell membrane</location>
        <topology evidence="1">Multi-pass membrane protein</topology>
    </subcellularLocation>
</comment>
<evidence type="ECO:0000313" key="8">
    <source>
        <dbReference type="EMBL" id="ABV27304.1"/>
    </source>
</evidence>
<proteinExistence type="predicted"/>
<protein>
    <recommendedName>
        <fullName evidence="7">Cardiolipin synthase N-terminal domain-containing protein</fullName>
    </recommendedName>
</protein>
<accession>A8DJG5</accession>
<dbReference type="InterPro" id="IPR027379">
    <property type="entry name" value="CLS_N"/>
</dbReference>
<gene>
    <name evidence="8" type="ORF">YS_M60-F11.058</name>
</gene>
<feature type="transmembrane region" description="Helical" evidence="6">
    <location>
        <begin position="35"/>
        <end position="53"/>
    </location>
</feature>
<evidence type="ECO:0000256" key="2">
    <source>
        <dbReference type="ARBA" id="ARBA00022475"/>
    </source>
</evidence>
<evidence type="ECO:0000256" key="1">
    <source>
        <dbReference type="ARBA" id="ARBA00004651"/>
    </source>
</evidence>
<keyword evidence="4 6" id="KW-1133">Transmembrane helix</keyword>
<evidence type="ECO:0000256" key="6">
    <source>
        <dbReference type="SAM" id="Phobius"/>
    </source>
</evidence>
<evidence type="ECO:0000256" key="3">
    <source>
        <dbReference type="ARBA" id="ARBA00022692"/>
    </source>
</evidence>
<evidence type="ECO:0000256" key="5">
    <source>
        <dbReference type="ARBA" id="ARBA00023136"/>
    </source>
</evidence>